<keyword evidence="2" id="KW-0813">Transport</keyword>
<evidence type="ECO:0000256" key="4">
    <source>
        <dbReference type="ARBA" id="ARBA00022741"/>
    </source>
</evidence>
<dbReference type="Gene3D" id="3.40.50.300">
    <property type="entry name" value="P-loop containing nucleotide triphosphate hydrolases"/>
    <property type="match status" value="1"/>
</dbReference>
<dbReference type="GO" id="GO:0016020">
    <property type="term" value="C:membrane"/>
    <property type="evidence" value="ECO:0007669"/>
    <property type="project" value="UniProtKB-SubCell"/>
</dbReference>
<dbReference type="InterPro" id="IPR050352">
    <property type="entry name" value="ABCG_transporters"/>
</dbReference>
<dbReference type="GO" id="GO:0005524">
    <property type="term" value="F:ATP binding"/>
    <property type="evidence" value="ECO:0007669"/>
    <property type="project" value="UniProtKB-KW"/>
</dbReference>
<dbReference type="PROSITE" id="PS00211">
    <property type="entry name" value="ABC_TRANSPORTER_1"/>
    <property type="match status" value="1"/>
</dbReference>
<dbReference type="PROSITE" id="PS50893">
    <property type="entry name" value="ABC_TRANSPORTER_2"/>
    <property type="match status" value="1"/>
</dbReference>
<keyword evidence="12" id="KW-1185">Reference proteome</keyword>
<dbReference type="PANTHER" id="PTHR48041">
    <property type="entry name" value="ABC TRANSPORTER G FAMILY MEMBER 28"/>
    <property type="match status" value="1"/>
</dbReference>
<accession>A0AAE0G695</accession>
<dbReference type="InterPro" id="IPR013525">
    <property type="entry name" value="ABC2_TM"/>
</dbReference>
<dbReference type="GO" id="GO:0016887">
    <property type="term" value="F:ATP hydrolysis activity"/>
    <property type="evidence" value="ECO:0007669"/>
    <property type="project" value="InterPro"/>
</dbReference>
<feature type="transmembrane region" description="Helical" evidence="9">
    <location>
        <begin position="644"/>
        <end position="666"/>
    </location>
</feature>
<dbReference type="InterPro" id="IPR017871">
    <property type="entry name" value="ABC_transporter-like_CS"/>
</dbReference>
<feature type="domain" description="ABC transporter" evidence="10">
    <location>
        <begin position="118"/>
        <end position="358"/>
    </location>
</feature>
<evidence type="ECO:0000256" key="6">
    <source>
        <dbReference type="ARBA" id="ARBA00022989"/>
    </source>
</evidence>
<keyword evidence="5" id="KW-0067">ATP-binding</keyword>
<feature type="region of interest" description="Disordered" evidence="8">
    <location>
        <begin position="1"/>
        <end position="77"/>
    </location>
</feature>
<evidence type="ECO:0000256" key="8">
    <source>
        <dbReference type="SAM" id="MobiDB-lite"/>
    </source>
</evidence>
<keyword evidence="4" id="KW-0547">Nucleotide-binding</keyword>
<comment type="caution">
    <text evidence="11">The sequence shown here is derived from an EMBL/GenBank/DDBJ whole genome shotgun (WGS) entry which is preliminary data.</text>
</comment>
<dbReference type="InterPro" id="IPR003593">
    <property type="entry name" value="AAA+_ATPase"/>
</dbReference>
<organism evidence="11 12">
    <name type="scientific">Cymbomonas tetramitiformis</name>
    <dbReference type="NCBI Taxonomy" id="36881"/>
    <lineage>
        <taxon>Eukaryota</taxon>
        <taxon>Viridiplantae</taxon>
        <taxon>Chlorophyta</taxon>
        <taxon>Pyramimonadophyceae</taxon>
        <taxon>Pyramimonadales</taxon>
        <taxon>Pyramimonadaceae</taxon>
        <taxon>Cymbomonas</taxon>
    </lineage>
</organism>
<dbReference type="SMART" id="SM00382">
    <property type="entry name" value="AAA"/>
    <property type="match status" value="1"/>
</dbReference>
<evidence type="ECO:0000256" key="1">
    <source>
        <dbReference type="ARBA" id="ARBA00004141"/>
    </source>
</evidence>
<evidence type="ECO:0000256" key="7">
    <source>
        <dbReference type="ARBA" id="ARBA00023136"/>
    </source>
</evidence>
<dbReference type="GO" id="GO:0140359">
    <property type="term" value="F:ABC-type transporter activity"/>
    <property type="evidence" value="ECO:0007669"/>
    <property type="project" value="InterPro"/>
</dbReference>
<sequence length="749" mass="83303">MSQKHSSNDAETGIMQRLLSGVSDGEGSRRPSQDGEPVQRRKSESQEHRARLNTLKSYQTLHRTLSDDPSEQITSTTSKDLGHAIGFALSSYEDLEDDTAIKDEPSDFAEWKTTGIEIVALDISYTVPAVERSILSGVTFQMSSGSMCALMGASGAGKTTLLDVVSGRKSDGEISGELTFNGLPRDKYFKRTSAYVMQDDVFIPTLSVEETLTFSSMLRMPQGTAWARRKQRVEEMLDMLGLDHIRGTVVGDQVVRGISGGQRKRLSIGVEIIGLPNIIFLDEPTSGLDSEISFEVMEAVRSITDQNRTVCATIHQPSPETFGLFDKILLMSKGKVVYFGLTQDIVKTFSSAPYAYKYMEGTNPAEFVVRVAGGKFIPLGREEAFSAEALHMMYLETPRHKELISAISDHDVVVPPPLTFERELPTSQLMQLRVLVMRGFTKTLRDRAGLETAFGRTFFGAMLMGSLFYGQDDCGSSTTECEAPPGVSPDQVLNPDSFPHGYVMSNDCCVVINGTAAITLTSRDCLDCQSAVFNRFSVLFFAMLFKMMGNMDAIADMCNDRILFYRERSAGAYKTLPYMITSLVVNLPVLVLTSCMFSLIYYFMIGFYMEAEPFLYFLLIIFLCQFTGFQFAQLLAAAAENAQVALAIFPGAFVFFNIFAGFLIHIPDVPVYWSWAPVASFARWAIQGLVLNEFDQQPQLRYFNGVDVLHDYGYHGYSKFTSIYFLLGIIILFSFMTQMALSFIRHGSA</sequence>
<gene>
    <name evidence="11" type="ORF">CYMTET_19593</name>
</gene>
<feature type="transmembrane region" description="Helical" evidence="9">
    <location>
        <begin position="576"/>
        <end position="602"/>
    </location>
</feature>
<feature type="compositionally biased region" description="Basic and acidic residues" evidence="8">
    <location>
        <begin position="26"/>
        <end position="50"/>
    </location>
</feature>
<keyword evidence="3 9" id="KW-0812">Transmembrane</keyword>
<dbReference type="Pfam" id="PF01061">
    <property type="entry name" value="ABC2_membrane"/>
    <property type="match status" value="1"/>
</dbReference>
<keyword evidence="6 9" id="KW-1133">Transmembrane helix</keyword>
<protein>
    <recommendedName>
        <fullName evidence="10">ABC transporter domain-containing protein</fullName>
    </recommendedName>
</protein>
<evidence type="ECO:0000256" key="5">
    <source>
        <dbReference type="ARBA" id="ARBA00022840"/>
    </source>
</evidence>
<name>A0AAE0G695_9CHLO</name>
<dbReference type="InterPro" id="IPR003439">
    <property type="entry name" value="ABC_transporter-like_ATP-bd"/>
</dbReference>
<comment type="subcellular location">
    <subcellularLocation>
        <location evidence="1">Membrane</location>
        <topology evidence="1">Multi-pass membrane protein</topology>
    </subcellularLocation>
</comment>
<evidence type="ECO:0000256" key="2">
    <source>
        <dbReference type="ARBA" id="ARBA00022448"/>
    </source>
</evidence>
<proteinExistence type="predicted"/>
<dbReference type="AlphaFoldDB" id="A0AAE0G695"/>
<dbReference type="SUPFAM" id="SSF52540">
    <property type="entry name" value="P-loop containing nucleoside triphosphate hydrolases"/>
    <property type="match status" value="1"/>
</dbReference>
<feature type="compositionally biased region" description="Polar residues" evidence="8">
    <location>
        <begin position="54"/>
        <end position="63"/>
    </location>
</feature>
<reference evidence="11 12" key="1">
    <citation type="journal article" date="2015" name="Genome Biol. Evol.">
        <title>Comparative Genomics of a Bacterivorous Green Alga Reveals Evolutionary Causalities and Consequences of Phago-Mixotrophic Mode of Nutrition.</title>
        <authorList>
            <person name="Burns J.A."/>
            <person name="Paasch A."/>
            <person name="Narechania A."/>
            <person name="Kim E."/>
        </authorList>
    </citation>
    <scope>NUCLEOTIDE SEQUENCE [LARGE SCALE GENOMIC DNA]</scope>
    <source>
        <strain evidence="11 12">PLY_AMNH</strain>
    </source>
</reference>
<keyword evidence="7 9" id="KW-0472">Membrane</keyword>
<evidence type="ECO:0000256" key="9">
    <source>
        <dbReference type="SAM" id="Phobius"/>
    </source>
</evidence>
<dbReference type="Proteomes" id="UP001190700">
    <property type="component" value="Unassembled WGS sequence"/>
</dbReference>
<dbReference type="PANTHER" id="PTHR48041:SF91">
    <property type="entry name" value="ABC TRANSPORTER G FAMILY MEMBER 28"/>
    <property type="match status" value="1"/>
</dbReference>
<feature type="transmembrane region" description="Helical" evidence="9">
    <location>
        <begin position="614"/>
        <end position="632"/>
    </location>
</feature>
<dbReference type="InterPro" id="IPR027417">
    <property type="entry name" value="P-loop_NTPase"/>
</dbReference>
<feature type="transmembrane region" description="Helical" evidence="9">
    <location>
        <begin position="723"/>
        <end position="744"/>
    </location>
</feature>
<dbReference type="Pfam" id="PF00005">
    <property type="entry name" value="ABC_tran"/>
    <property type="match status" value="1"/>
</dbReference>
<evidence type="ECO:0000259" key="10">
    <source>
        <dbReference type="PROSITE" id="PS50893"/>
    </source>
</evidence>
<evidence type="ECO:0000313" key="11">
    <source>
        <dbReference type="EMBL" id="KAK3272093.1"/>
    </source>
</evidence>
<dbReference type="EMBL" id="LGRX02009165">
    <property type="protein sequence ID" value="KAK3272093.1"/>
    <property type="molecule type" value="Genomic_DNA"/>
</dbReference>
<evidence type="ECO:0000313" key="12">
    <source>
        <dbReference type="Proteomes" id="UP001190700"/>
    </source>
</evidence>
<evidence type="ECO:0000256" key="3">
    <source>
        <dbReference type="ARBA" id="ARBA00022692"/>
    </source>
</evidence>